<dbReference type="CDD" id="cd00609">
    <property type="entry name" value="AAT_like"/>
    <property type="match status" value="1"/>
</dbReference>
<dbReference type="OrthoDB" id="9813612at2"/>
<evidence type="ECO:0000313" key="12">
    <source>
        <dbReference type="Proteomes" id="UP000184079"/>
    </source>
</evidence>
<evidence type="ECO:0000256" key="2">
    <source>
        <dbReference type="ARBA" id="ARBA00005011"/>
    </source>
</evidence>
<protein>
    <recommendedName>
        <fullName evidence="9">Histidinol-phosphate aminotransferase</fullName>
        <ecNumber evidence="9">2.6.1.9</ecNumber>
    </recommendedName>
    <alternativeName>
        <fullName evidence="9">Imidazole acetol-phosphate transaminase</fullName>
    </alternativeName>
</protein>
<gene>
    <name evidence="9" type="primary">hisC</name>
    <name evidence="11" type="ORF">SAMN05421807_10499</name>
</gene>
<evidence type="ECO:0000256" key="3">
    <source>
        <dbReference type="ARBA" id="ARBA00011738"/>
    </source>
</evidence>
<keyword evidence="5 9" id="KW-0808">Transferase</keyword>
<dbReference type="InterPro" id="IPR004839">
    <property type="entry name" value="Aminotransferase_I/II_large"/>
</dbReference>
<evidence type="ECO:0000256" key="8">
    <source>
        <dbReference type="ARBA" id="ARBA00047481"/>
    </source>
</evidence>
<evidence type="ECO:0000313" key="11">
    <source>
        <dbReference type="EMBL" id="SHH12463.1"/>
    </source>
</evidence>
<feature type="domain" description="Aminotransferase class I/classII large" evidence="10">
    <location>
        <begin position="24"/>
        <end position="343"/>
    </location>
</feature>
<dbReference type="InterPro" id="IPR001917">
    <property type="entry name" value="Aminotrans_II_pyridoxalP_BS"/>
</dbReference>
<dbReference type="SUPFAM" id="SSF53383">
    <property type="entry name" value="PLP-dependent transferases"/>
    <property type="match status" value="1"/>
</dbReference>
<keyword evidence="7 9" id="KW-0368">Histidine biosynthesis</keyword>
<dbReference type="InterPro" id="IPR015424">
    <property type="entry name" value="PyrdxlP-dep_Trfase"/>
</dbReference>
<evidence type="ECO:0000259" key="10">
    <source>
        <dbReference type="Pfam" id="PF00155"/>
    </source>
</evidence>
<dbReference type="NCBIfam" id="TIGR01141">
    <property type="entry name" value="hisC"/>
    <property type="match status" value="1"/>
</dbReference>
<evidence type="ECO:0000256" key="5">
    <source>
        <dbReference type="ARBA" id="ARBA00022679"/>
    </source>
</evidence>
<dbReference type="UniPathway" id="UPA00031">
    <property type="reaction ID" value="UER00012"/>
</dbReference>
<dbReference type="PROSITE" id="PS00599">
    <property type="entry name" value="AA_TRANSFER_CLASS_2"/>
    <property type="match status" value="1"/>
</dbReference>
<evidence type="ECO:0000256" key="1">
    <source>
        <dbReference type="ARBA" id="ARBA00001933"/>
    </source>
</evidence>
<comment type="pathway">
    <text evidence="2 9">Amino-acid biosynthesis; L-histidine biosynthesis; L-histidine from 5-phospho-alpha-D-ribose 1-diphosphate: step 7/9.</text>
</comment>
<dbReference type="HAMAP" id="MF_01023">
    <property type="entry name" value="HisC_aminotrans_2"/>
    <property type="match status" value="1"/>
</dbReference>
<name>A0A1M5QG39_9BACI</name>
<reference evidence="12" key="1">
    <citation type="submission" date="2016-11" db="EMBL/GenBank/DDBJ databases">
        <authorList>
            <person name="Varghese N."/>
            <person name="Submissions S."/>
        </authorList>
    </citation>
    <scope>NUCLEOTIDE SEQUENCE [LARGE SCALE GENOMIC DNA]</scope>
    <source>
        <strain evidence="12">CGMCC 1.6496</strain>
    </source>
</reference>
<dbReference type="Pfam" id="PF00155">
    <property type="entry name" value="Aminotran_1_2"/>
    <property type="match status" value="1"/>
</dbReference>
<dbReference type="GO" id="GO:0030170">
    <property type="term" value="F:pyridoxal phosphate binding"/>
    <property type="evidence" value="ECO:0007669"/>
    <property type="project" value="InterPro"/>
</dbReference>
<dbReference type="InterPro" id="IPR015422">
    <property type="entry name" value="PyrdxlP-dep_Trfase_small"/>
</dbReference>
<dbReference type="InterPro" id="IPR050106">
    <property type="entry name" value="HistidinolP_aminotransfase"/>
</dbReference>
<dbReference type="EMBL" id="FQXD01000004">
    <property type="protein sequence ID" value="SHH12463.1"/>
    <property type="molecule type" value="Genomic_DNA"/>
</dbReference>
<evidence type="ECO:0000256" key="6">
    <source>
        <dbReference type="ARBA" id="ARBA00022898"/>
    </source>
</evidence>
<dbReference type="GO" id="GO:0004400">
    <property type="term" value="F:histidinol-phosphate transaminase activity"/>
    <property type="evidence" value="ECO:0007669"/>
    <property type="project" value="UniProtKB-UniRule"/>
</dbReference>
<dbReference type="PANTHER" id="PTHR43643:SF3">
    <property type="entry name" value="HISTIDINOL-PHOSPHATE AMINOTRANSFERASE"/>
    <property type="match status" value="1"/>
</dbReference>
<proteinExistence type="inferred from homology"/>
<comment type="similarity">
    <text evidence="9">Belongs to the class-II pyridoxal-phosphate-dependent aminotransferase family. Histidinol-phosphate aminotransferase subfamily.</text>
</comment>
<accession>A0A1M5QG39</accession>
<dbReference type="AlphaFoldDB" id="A0A1M5QG39"/>
<keyword evidence="9" id="KW-0028">Amino-acid biosynthesis</keyword>
<dbReference type="InterPro" id="IPR005861">
    <property type="entry name" value="HisP_aminotrans"/>
</dbReference>
<evidence type="ECO:0000256" key="9">
    <source>
        <dbReference type="HAMAP-Rule" id="MF_01023"/>
    </source>
</evidence>
<organism evidence="11 12">
    <name type="scientific">Virgibacillus chiguensis</name>
    <dbReference type="NCBI Taxonomy" id="411959"/>
    <lineage>
        <taxon>Bacteria</taxon>
        <taxon>Bacillati</taxon>
        <taxon>Bacillota</taxon>
        <taxon>Bacilli</taxon>
        <taxon>Bacillales</taxon>
        <taxon>Bacillaceae</taxon>
        <taxon>Virgibacillus</taxon>
    </lineage>
</organism>
<dbReference type="Gene3D" id="3.90.1150.10">
    <property type="entry name" value="Aspartate Aminotransferase, domain 1"/>
    <property type="match status" value="1"/>
</dbReference>
<dbReference type="EC" id="2.6.1.9" evidence="9"/>
<comment type="subunit">
    <text evidence="3 9">Homodimer.</text>
</comment>
<dbReference type="GO" id="GO:0000105">
    <property type="term" value="P:L-histidine biosynthetic process"/>
    <property type="evidence" value="ECO:0007669"/>
    <property type="project" value="UniProtKB-UniRule"/>
</dbReference>
<comment type="catalytic activity">
    <reaction evidence="8 9">
        <text>L-histidinol phosphate + 2-oxoglutarate = 3-(imidazol-4-yl)-2-oxopropyl phosphate + L-glutamate</text>
        <dbReference type="Rhea" id="RHEA:23744"/>
        <dbReference type="ChEBI" id="CHEBI:16810"/>
        <dbReference type="ChEBI" id="CHEBI:29985"/>
        <dbReference type="ChEBI" id="CHEBI:57766"/>
        <dbReference type="ChEBI" id="CHEBI:57980"/>
        <dbReference type="EC" id="2.6.1.9"/>
    </reaction>
</comment>
<dbReference type="Proteomes" id="UP000184079">
    <property type="component" value="Unassembled WGS sequence"/>
</dbReference>
<dbReference type="RefSeq" id="WP_073006397.1">
    <property type="nucleotide sequence ID" value="NZ_FQXD01000004.1"/>
</dbReference>
<dbReference type="Gene3D" id="3.40.640.10">
    <property type="entry name" value="Type I PLP-dependent aspartate aminotransferase-like (Major domain)"/>
    <property type="match status" value="1"/>
</dbReference>
<dbReference type="InterPro" id="IPR015421">
    <property type="entry name" value="PyrdxlP-dep_Trfase_major"/>
</dbReference>
<dbReference type="PANTHER" id="PTHR43643">
    <property type="entry name" value="HISTIDINOL-PHOSPHATE AMINOTRANSFERASE 2"/>
    <property type="match status" value="1"/>
</dbReference>
<keyword evidence="12" id="KW-1185">Reference proteome</keyword>
<feature type="modified residue" description="N6-(pyridoxal phosphate)lysine" evidence="9">
    <location>
        <position position="209"/>
    </location>
</feature>
<keyword evidence="6 9" id="KW-0663">Pyridoxal phosphate</keyword>
<evidence type="ECO:0000256" key="7">
    <source>
        <dbReference type="ARBA" id="ARBA00023102"/>
    </source>
</evidence>
<comment type="cofactor">
    <cofactor evidence="1 9">
        <name>pyridoxal 5'-phosphate</name>
        <dbReference type="ChEBI" id="CHEBI:597326"/>
    </cofactor>
</comment>
<evidence type="ECO:0000256" key="4">
    <source>
        <dbReference type="ARBA" id="ARBA00022576"/>
    </source>
</evidence>
<keyword evidence="4 9" id="KW-0032">Aminotransferase</keyword>
<sequence length="353" mass="40410">MKYWSEAAKRSTPYVPGEQFNDPTIMKLNTNENPYPPSPNVQEAIKQEMNEALHLYPSPTVDSLRESIAKQEGTEKESVFVGNGSDEVLAFAFMGLFSPTRTIRFPAITYSFYPVYANLFQIPYEEIPLMNNFTIDEKDFFHTKGGVILPNPNAPTSIFTSLEKLEAIIQHNPDNVVIIDEAYIDFAPESAVTLTHKYEQLLVVKTFSKSRSLAGLRVGYAIGHPNLIEALTRIKDSFNSYTIDRLAIVGAKAAMEDAAYLKETTWKIIQTRKWTQEQMEKRGFHVLPSATNFLFVQHPDYNGEQLYERLKAKKILIRHFRKSGIENYMRITIGTDKMMQQFLIVLDEIMQKT</sequence>